<reference evidence="3 4" key="1">
    <citation type="journal article" date="2020" name="IScience">
        <title>Genome Sequencing of the Endangered Kingdonia uniflora (Circaeasteraceae, Ranunculales) Reveals Potential Mechanisms of Evolutionary Specialization.</title>
        <authorList>
            <person name="Sun Y."/>
            <person name="Deng T."/>
            <person name="Zhang A."/>
            <person name="Moore M.J."/>
            <person name="Landis J.B."/>
            <person name="Lin N."/>
            <person name="Zhang H."/>
            <person name="Zhang X."/>
            <person name="Huang J."/>
            <person name="Zhang X."/>
            <person name="Sun H."/>
            <person name="Wang H."/>
        </authorList>
    </citation>
    <scope>NUCLEOTIDE SEQUENCE [LARGE SCALE GENOMIC DNA]</scope>
    <source>
        <strain evidence="3">TB1705</strain>
        <tissue evidence="3">Leaf</tissue>
    </source>
</reference>
<dbReference type="PANTHER" id="PTHR33710:SF71">
    <property type="entry name" value="ENDONUCLEASE_EXONUCLEASE_PHOSPHATASE DOMAIN-CONTAINING PROTEIN"/>
    <property type="match status" value="1"/>
</dbReference>
<name>A0A7J7MHT3_9MAGN</name>
<evidence type="ECO:0000313" key="4">
    <source>
        <dbReference type="Proteomes" id="UP000541444"/>
    </source>
</evidence>
<organism evidence="3 4">
    <name type="scientific">Kingdonia uniflora</name>
    <dbReference type="NCBI Taxonomy" id="39325"/>
    <lineage>
        <taxon>Eukaryota</taxon>
        <taxon>Viridiplantae</taxon>
        <taxon>Streptophyta</taxon>
        <taxon>Embryophyta</taxon>
        <taxon>Tracheophyta</taxon>
        <taxon>Spermatophyta</taxon>
        <taxon>Magnoliopsida</taxon>
        <taxon>Ranunculales</taxon>
        <taxon>Circaeasteraceae</taxon>
        <taxon>Kingdonia</taxon>
    </lineage>
</organism>
<dbReference type="EMBL" id="JACGCM010001497">
    <property type="protein sequence ID" value="KAF6154475.1"/>
    <property type="molecule type" value="Genomic_DNA"/>
</dbReference>
<dbReference type="PANTHER" id="PTHR33710">
    <property type="entry name" value="BNAC02G09200D PROTEIN"/>
    <property type="match status" value="1"/>
</dbReference>
<protein>
    <recommendedName>
        <fullName evidence="2">Reverse transcriptase zinc-binding domain-containing protein</fullName>
    </recommendedName>
</protein>
<sequence length="796" mass="90784">MVPKFCPHCKMVRHNLSECRGVRAQVQREKEIKDKRNQEDARKGTGEHKPEGSSFTKNQKKRIRKKRNKEQLGNGKGIRDTTESDTTELGGKEVGENDDQETIVDHTQALIPVEDLQNEDSGIGSASASKKGVASTSLGTGVKDLYANSSVGAYVSPTSQLIRETSLILLNKDENWADMVEDEERDEACVAKFASKISSSYQHITVLCNGAIISAVHASAFKIMRRGLWKDLINVSKLNLPWLALGDFNIIRLQSERFGGTGPTLSAIKEFNDCLDECELLESLTARMKLTWCNGQFGCARISRRLDRALYNSLWAGKYDGWKVKSLARENSDHSALVGGPNSIPKPKNIPFRFLKCWIEIPGFQDLLKNSWEVAHDGNPLLKLMKKLQRLKTKIKIWRKAATWGLSADISRCSEALESLYYLIEFSNNEKLIKDAADMENELNRLLKTENSIWRQKARSQWLTDGERNSAYFHSIHRIKKTKNSITEVVKEDGSSITDLKEIQSHIVDHYTANSIDFWRDCWGADQPLMKAVTVDLEIWGYCSVNLNSIIDHTGWCTPPLVTDFLADHGIDLRNLDVNSNMIDKRVWRHHPQGTFTVQSAQEAIRSKNPKVWWNKFLNCKALHPKSKSFLWRVCQNVLATEDNLRRRRLSFPSRCSLCQMHSESLQHLLWDYGIVAPLWQWLLDMFMINSFPHNMKESLGLGEKMSMYIKDLWRAAVINLTHLIWLSRNSIIFKEERFNGNKLKVNLLVLLKEVASLSVNSMNNTVTDLQIISKLGVQVRARPAPCIESCRWMLP</sequence>
<proteinExistence type="predicted"/>
<evidence type="ECO:0000259" key="2">
    <source>
        <dbReference type="Pfam" id="PF13966"/>
    </source>
</evidence>
<dbReference type="Pfam" id="PF13966">
    <property type="entry name" value="zf-RVT"/>
    <property type="match status" value="1"/>
</dbReference>
<accession>A0A7J7MHT3</accession>
<dbReference type="OrthoDB" id="1935089at2759"/>
<gene>
    <name evidence="3" type="ORF">GIB67_028367</name>
</gene>
<dbReference type="AlphaFoldDB" id="A0A7J7MHT3"/>
<feature type="compositionally biased region" description="Basic and acidic residues" evidence="1">
    <location>
        <begin position="27"/>
        <end position="51"/>
    </location>
</feature>
<dbReference type="SUPFAM" id="SSF56219">
    <property type="entry name" value="DNase I-like"/>
    <property type="match status" value="1"/>
</dbReference>
<keyword evidence="4" id="KW-1185">Reference proteome</keyword>
<feature type="region of interest" description="Disordered" evidence="1">
    <location>
        <begin position="27"/>
        <end position="102"/>
    </location>
</feature>
<dbReference type="InterPro" id="IPR036691">
    <property type="entry name" value="Endo/exonu/phosph_ase_sf"/>
</dbReference>
<evidence type="ECO:0000256" key="1">
    <source>
        <dbReference type="SAM" id="MobiDB-lite"/>
    </source>
</evidence>
<dbReference type="InterPro" id="IPR026960">
    <property type="entry name" value="RVT-Znf"/>
</dbReference>
<comment type="caution">
    <text evidence="3">The sequence shown here is derived from an EMBL/GenBank/DDBJ whole genome shotgun (WGS) entry which is preliminary data.</text>
</comment>
<dbReference type="Proteomes" id="UP000541444">
    <property type="component" value="Unassembled WGS sequence"/>
</dbReference>
<evidence type="ECO:0000313" key="3">
    <source>
        <dbReference type="EMBL" id="KAF6154475.1"/>
    </source>
</evidence>
<dbReference type="Gene3D" id="3.60.10.10">
    <property type="entry name" value="Endonuclease/exonuclease/phosphatase"/>
    <property type="match status" value="1"/>
</dbReference>
<feature type="compositionally biased region" description="Basic residues" evidence="1">
    <location>
        <begin position="58"/>
        <end position="68"/>
    </location>
</feature>
<feature type="domain" description="Reverse transcriptase zinc-binding" evidence="2">
    <location>
        <begin position="596"/>
        <end position="672"/>
    </location>
</feature>